<evidence type="ECO:0000313" key="1">
    <source>
        <dbReference type="EMBL" id="KAF3701626.1"/>
    </source>
</evidence>
<dbReference type="Proteomes" id="UP000503349">
    <property type="component" value="Chromosome 17"/>
</dbReference>
<dbReference type="AlphaFoldDB" id="A0A6G1QHQ4"/>
<evidence type="ECO:0000313" key="2">
    <source>
        <dbReference type="Proteomes" id="UP000503349"/>
    </source>
</evidence>
<keyword evidence="2" id="KW-1185">Reference proteome</keyword>
<proteinExistence type="predicted"/>
<name>A0A6G1QHQ4_CHAAH</name>
<accession>A0A6G1QHQ4</accession>
<protein>
    <submittedName>
        <fullName evidence="1">Uncharacterized protein</fullName>
    </submittedName>
</protein>
<organism evidence="1 2">
    <name type="scientific">Channa argus</name>
    <name type="common">Northern snakehead</name>
    <name type="synonym">Ophicephalus argus</name>
    <dbReference type="NCBI Taxonomy" id="215402"/>
    <lineage>
        <taxon>Eukaryota</taxon>
        <taxon>Metazoa</taxon>
        <taxon>Chordata</taxon>
        <taxon>Craniata</taxon>
        <taxon>Vertebrata</taxon>
        <taxon>Euteleostomi</taxon>
        <taxon>Actinopterygii</taxon>
        <taxon>Neopterygii</taxon>
        <taxon>Teleostei</taxon>
        <taxon>Neoteleostei</taxon>
        <taxon>Acanthomorphata</taxon>
        <taxon>Anabantaria</taxon>
        <taxon>Anabantiformes</taxon>
        <taxon>Channoidei</taxon>
        <taxon>Channidae</taxon>
        <taxon>Channa</taxon>
    </lineage>
</organism>
<dbReference type="EMBL" id="CM015728">
    <property type="protein sequence ID" value="KAF3701626.1"/>
    <property type="molecule type" value="Genomic_DNA"/>
</dbReference>
<reference evidence="1 2" key="1">
    <citation type="submission" date="2019-02" db="EMBL/GenBank/DDBJ databases">
        <title>Opniocepnalus argus genome.</title>
        <authorList>
            <person name="Zhou C."/>
            <person name="Xiao S."/>
        </authorList>
    </citation>
    <scope>NUCLEOTIDE SEQUENCE [LARGE SCALE GENOMIC DNA]</scope>
    <source>
        <strain evidence="1">OARG1902GOOAL</strain>
        <tissue evidence="1">Muscle</tissue>
    </source>
</reference>
<reference evidence="2" key="2">
    <citation type="submission" date="2019-02" db="EMBL/GenBank/DDBJ databases">
        <title>Opniocepnalus argus Var Kimnra genome.</title>
        <authorList>
            <person name="Zhou C."/>
            <person name="Xiao S."/>
        </authorList>
    </citation>
    <scope>NUCLEOTIDE SEQUENCE [LARGE SCALE GENOMIC DNA]</scope>
</reference>
<gene>
    <name evidence="1" type="ORF">EXN66_Car017314</name>
</gene>
<sequence>MLHCDQCLEHLLICFLRVWSSGSESNQRKDSADLEIQIHSLFLGHFGYI</sequence>